<proteinExistence type="predicted"/>
<organism evidence="1 2">
    <name type="scientific">Sphaerodactylus townsendi</name>
    <dbReference type="NCBI Taxonomy" id="933632"/>
    <lineage>
        <taxon>Eukaryota</taxon>
        <taxon>Metazoa</taxon>
        <taxon>Chordata</taxon>
        <taxon>Craniata</taxon>
        <taxon>Vertebrata</taxon>
        <taxon>Euteleostomi</taxon>
        <taxon>Lepidosauria</taxon>
        <taxon>Squamata</taxon>
        <taxon>Bifurcata</taxon>
        <taxon>Gekkota</taxon>
        <taxon>Sphaerodactylidae</taxon>
        <taxon>Sphaerodactylus</taxon>
    </lineage>
</organism>
<protein>
    <submittedName>
        <fullName evidence="1">Uncharacterized protein</fullName>
    </submittedName>
</protein>
<keyword evidence="2" id="KW-1185">Reference proteome</keyword>
<reference evidence="1" key="1">
    <citation type="submission" date="2021-08" db="EMBL/GenBank/DDBJ databases">
        <title>The first chromosome-level gecko genome reveals the dynamic sex chromosomes of Neotropical dwarf geckos (Sphaerodactylidae: Sphaerodactylus).</title>
        <authorList>
            <person name="Pinto B.J."/>
            <person name="Keating S.E."/>
            <person name="Gamble T."/>
        </authorList>
    </citation>
    <scope>NUCLEOTIDE SEQUENCE</scope>
    <source>
        <strain evidence="1">TG3544</strain>
    </source>
</reference>
<dbReference type="Proteomes" id="UP000827872">
    <property type="component" value="Linkage Group LG05"/>
</dbReference>
<accession>A0ACB8F2R1</accession>
<sequence length="134" mass="14176">MASSLPAKGAADNGGGEPSSGDEDGALAAAATLGESPGPGSDSGSRSSPRLLLSLTEQFERAAQRVPALTTVAPKEQLLYLYARYKQDIIWLFYHHVSKDAYVDLQDILGITARVKFGAEGIQSSIIPRKNGIM</sequence>
<evidence type="ECO:0000313" key="1">
    <source>
        <dbReference type="EMBL" id="KAH7999386.1"/>
    </source>
</evidence>
<name>A0ACB8F2R1_9SAUR</name>
<comment type="caution">
    <text evidence="1">The sequence shown here is derived from an EMBL/GenBank/DDBJ whole genome shotgun (WGS) entry which is preliminary data.</text>
</comment>
<gene>
    <name evidence="1" type="ORF">K3G42_009715</name>
</gene>
<evidence type="ECO:0000313" key="2">
    <source>
        <dbReference type="Proteomes" id="UP000827872"/>
    </source>
</evidence>
<dbReference type="EMBL" id="CM037618">
    <property type="protein sequence ID" value="KAH7999386.1"/>
    <property type="molecule type" value="Genomic_DNA"/>
</dbReference>